<keyword evidence="14" id="KW-0812">Transmembrane</keyword>
<dbReference type="EC" id="2.7.13.3" evidence="3"/>
<keyword evidence="14" id="KW-1133">Transmembrane helix</keyword>
<dbReference type="OrthoDB" id="5287350at2"/>
<dbReference type="SUPFAM" id="SSF47384">
    <property type="entry name" value="Homodimeric domain of signal transducing histidine kinase"/>
    <property type="match status" value="1"/>
</dbReference>
<feature type="domain" description="HAMP" evidence="17">
    <location>
        <begin position="327"/>
        <end position="380"/>
    </location>
</feature>
<feature type="transmembrane region" description="Helical" evidence="14">
    <location>
        <begin position="306"/>
        <end position="325"/>
    </location>
</feature>
<dbReference type="RefSeq" id="WP_132324511.1">
    <property type="nucleotide sequence ID" value="NZ_FWZT01000027.1"/>
</dbReference>
<keyword evidence="14" id="KW-0472">Membrane</keyword>
<dbReference type="InterPro" id="IPR032255">
    <property type="entry name" value="HBM"/>
</dbReference>
<reference evidence="19" key="1">
    <citation type="submission" date="2017-04" db="EMBL/GenBank/DDBJ databases">
        <authorList>
            <person name="Varghese N."/>
            <person name="Submissions S."/>
        </authorList>
    </citation>
    <scope>NUCLEOTIDE SEQUENCE [LARGE SCALE GENOMIC DNA]</scope>
    <source>
        <strain evidence="19">RKEM611</strain>
    </source>
</reference>
<evidence type="ECO:0000256" key="14">
    <source>
        <dbReference type="SAM" id="Phobius"/>
    </source>
</evidence>
<dbReference type="InterPro" id="IPR036097">
    <property type="entry name" value="HisK_dim/P_sf"/>
</dbReference>
<dbReference type="SMART" id="SM00448">
    <property type="entry name" value="REC"/>
    <property type="match status" value="1"/>
</dbReference>
<dbReference type="InterPro" id="IPR003660">
    <property type="entry name" value="HAMP_dom"/>
</dbReference>
<dbReference type="GO" id="GO:0016020">
    <property type="term" value="C:membrane"/>
    <property type="evidence" value="ECO:0007669"/>
    <property type="project" value="UniProtKB-SubCell"/>
</dbReference>
<evidence type="ECO:0000256" key="8">
    <source>
        <dbReference type="ARBA" id="ARBA00022840"/>
    </source>
</evidence>
<feature type="transmembrane region" description="Helical" evidence="14">
    <location>
        <begin position="12"/>
        <end position="31"/>
    </location>
</feature>
<evidence type="ECO:0000256" key="10">
    <source>
        <dbReference type="ARBA" id="ARBA00064003"/>
    </source>
</evidence>
<organism evidence="18 19">
    <name type="scientific">Pseudobacteriovorax antillogorgiicola</name>
    <dbReference type="NCBI Taxonomy" id="1513793"/>
    <lineage>
        <taxon>Bacteria</taxon>
        <taxon>Pseudomonadati</taxon>
        <taxon>Bdellovibrionota</taxon>
        <taxon>Oligoflexia</taxon>
        <taxon>Oligoflexales</taxon>
        <taxon>Pseudobacteriovoracaceae</taxon>
        <taxon>Pseudobacteriovorax</taxon>
    </lineage>
</organism>
<dbReference type="Pfam" id="PF00672">
    <property type="entry name" value="HAMP"/>
    <property type="match status" value="1"/>
</dbReference>
<dbReference type="InterPro" id="IPR005467">
    <property type="entry name" value="His_kinase_dom"/>
</dbReference>
<dbReference type="PROSITE" id="PS50109">
    <property type="entry name" value="HIS_KIN"/>
    <property type="match status" value="1"/>
</dbReference>
<evidence type="ECO:0000256" key="3">
    <source>
        <dbReference type="ARBA" id="ARBA00012438"/>
    </source>
</evidence>
<keyword evidence="5" id="KW-0808">Transferase</keyword>
<evidence type="ECO:0000313" key="18">
    <source>
        <dbReference type="EMBL" id="SMF73309.1"/>
    </source>
</evidence>
<dbReference type="Gene3D" id="6.10.340.10">
    <property type="match status" value="1"/>
</dbReference>
<accession>A0A1Y6CL29</accession>
<dbReference type="CDD" id="cd17546">
    <property type="entry name" value="REC_hyHK_CKI1_RcsC-like"/>
    <property type="match status" value="1"/>
</dbReference>
<evidence type="ECO:0000256" key="1">
    <source>
        <dbReference type="ARBA" id="ARBA00000085"/>
    </source>
</evidence>
<dbReference type="SMART" id="SM00387">
    <property type="entry name" value="HATPase_c"/>
    <property type="match status" value="1"/>
</dbReference>
<dbReference type="SMART" id="SM00388">
    <property type="entry name" value="HisKA"/>
    <property type="match status" value="1"/>
</dbReference>
<dbReference type="PRINTS" id="PR00344">
    <property type="entry name" value="BCTRLSENSOR"/>
</dbReference>
<feature type="domain" description="Response regulatory" evidence="16">
    <location>
        <begin position="641"/>
        <end position="759"/>
    </location>
</feature>
<dbReference type="InterPro" id="IPR003661">
    <property type="entry name" value="HisK_dim/P_dom"/>
</dbReference>
<dbReference type="Gene3D" id="3.40.50.2300">
    <property type="match status" value="1"/>
</dbReference>
<sequence length="775" mass="87419">MLKEVTKHFSNLPIGIKIGLGLVLVFVVFGIQAFSSYNSIRTTSNAFKEFETLSRNTVSVLVIDKNISEIQKTALAYGQTGSSSIIQKMNETHEMISKRLSDVLEKTSDQDRRQLLEHMIVLLNSYGNNIKALKRSYEYRSNMIENEIPKSLEEGMLSIEQLSNSLSNRPSPPNHRILANELRLAWLEIEIATYHFINERKYEERKKVKQLVPKMKDMISRLKLKSLDRQELSELEKIGATIDQFIGVFDRAVQSNRLYLSLLNVVMAGQAHEFAQLVERLRYETIAQLEDIASKGDERVTESRQVLLASLLISLLLLGMIAYYYEVSISRAINAIVGTFRRLLEGDFEALVPGAERQDEIGQLARAASAYMEMSKKFEDAKVKAEESEKLKSEFLANMSHEIRTPLNGILGMVSLLQDSEVSDKQKHMLDTIDTCGDNLLCLLNDILDLSKIEAGQVDFEQRSFNLQDLLKRLEGLFSNLADRKGLKLTCEFKSPDGLEFVIGDEVRLQQVLSNLLSNAIKFTDSGEVKVVIESRKLDRESYMLDFKVSDTGIGIDTKSREALFEAFSQADSSITRRYGGTGLGLTICSKIVFLLGGVIQVESQLGRGSCFSFSIRLSRGEALSHNAKKVVDYEFQRNLTVLIVDDNGVNIELAHLLLEKMGHNVIEAYQGLQAVEILEDQNLWVDVVLMDIQMPIMDGVQATTTIKGMPHRKDIPILAMTANVLAEDRERYQKAGMEGLISKPIRKRDLQKAFSELAENQRLPEPPEENKRSA</sequence>
<dbReference type="EMBL" id="FWZT01000027">
    <property type="protein sequence ID" value="SMF73309.1"/>
    <property type="molecule type" value="Genomic_DNA"/>
</dbReference>
<dbReference type="CDD" id="cd06225">
    <property type="entry name" value="HAMP"/>
    <property type="match status" value="1"/>
</dbReference>
<dbReference type="SUPFAM" id="SSF55874">
    <property type="entry name" value="ATPase domain of HSP90 chaperone/DNA topoisomerase II/histidine kinase"/>
    <property type="match status" value="1"/>
</dbReference>
<dbReference type="PROSITE" id="PS50110">
    <property type="entry name" value="RESPONSE_REGULATORY"/>
    <property type="match status" value="1"/>
</dbReference>
<dbReference type="InterPro" id="IPR003594">
    <property type="entry name" value="HATPase_dom"/>
</dbReference>
<evidence type="ECO:0000256" key="12">
    <source>
        <dbReference type="PROSITE-ProRule" id="PRU00169"/>
    </source>
</evidence>
<evidence type="ECO:0000256" key="9">
    <source>
        <dbReference type="ARBA" id="ARBA00023012"/>
    </source>
</evidence>
<dbReference type="Pfam" id="PF00512">
    <property type="entry name" value="HisKA"/>
    <property type="match status" value="1"/>
</dbReference>
<dbReference type="GO" id="GO:0000155">
    <property type="term" value="F:phosphorelay sensor kinase activity"/>
    <property type="evidence" value="ECO:0007669"/>
    <property type="project" value="InterPro"/>
</dbReference>
<evidence type="ECO:0000256" key="4">
    <source>
        <dbReference type="ARBA" id="ARBA00022553"/>
    </source>
</evidence>
<evidence type="ECO:0000256" key="2">
    <source>
        <dbReference type="ARBA" id="ARBA00004370"/>
    </source>
</evidence>
<gene>
    <name evidence="18" type="ORF">SAMN06296036_12786</name>
</gene>
<dbReference type="Gene3D" id="1.10.287.130">
    <property type="match status" value="1"/>
</dbReference>
<keyword evidence="9" id="KW-0902">Two-component regulatory system</keyword>
<evidence type="ECO:0000313" key="19">
    <source>
        <dbReference type="Proteomes" id="UP000192907"/>
    </source>
</evidence>
<feature type="region of interest" description="Disordered" evidence="13">
    <location>
        <begin position="755"/>
        <end position="775"/>
    </location>
</feature>
<evidence type="ECO:0000256" key="5">
    <source>
        <dbReference type="ARBA" id="ARBA00022679"/>
    </source>
</evidence>
<dbReference type="SUPFAM" id="SSF52172">
    <property type="entry name" value="CheY-like"/>
    <property type="match status" value="1"/>
</dbReference>
<evidence type="ECO:0000256" key="11">
    <source>
        <dbReference type="ARBA" id="ARBA00068150"/>
    </source>
</evidence>
<feature type="domain" description="Histidine kinase" evidence="15">
    <location>
        <begin position="398"/>
        <end position="620"/>
    </location>
</feature>
<dbReference type="InterPro" id="IPR001789">
    <property type="entry name" value="Sig_transdc_resp-reg_receiver"/>
</dbReference>
<dbReference type="Pfam" id="PF00072">
    <property type="entry name" value="Response_reg"/>
    <property type="match status" value="1"/>
</dbReference>
<name>A0A1Y6CL29_9BACT</name>
<protein>
    <recommendedName>
        <fullName evidence="11">Sensory/regulatory protein RpfC</fullName>
        <ecNumber evidence="3">2.7.13.3</ecNumber>
    </recommendedName>
</protein>
<dbReference type="PANTHER" id="PTHR45339">
    <property type="entry name" value="HYBRID SIGNAL TRANSDUCTION HISTIDINE KINASE J"/>
    <property type="match status" value="1"/>
</dbReference>
<dbReference type="AlphaFoldDB" id="A0A1Y6CL29"/>
<dbReference type="InterPro" id="IPR004358">
    <property type="entry name" value="Sig_transdc_His_kin-like_C"/>
</dbReference>
<keyword evidence="19" id="KW-1185">Reference proteome</keyword>
<dbReference type="Proteomes" id="UP000192907">
    <property type="component" value="Unassembled WGS sequence"/>
</dbReference>
<dbReference type="PANTHER" id="PTHR45339:SF1">
    <property type="entry name" value="HYBRID SIGNAL TRANSDUCTION HISTIDINE KINASE J"/>
    <property type="match status" value="1"/>
</dbReference>
<dbReference type="STRING" id="1513793.SAMN06296036_12786"/>
<dbReference type="Gene3D" id="3.30.565.10">
    <property type="entry name" value="Histidine kinase-like ATPase, C-terminal domain"/>
    <property type="match status" value="1"/>
</dbReference>
<dbReference type="InterPro" id="IPR011006">
    <property type="entry name" value="CheY-like_superfamily"/>
</dbReference>
<keyword evidence="6" id="KW-0547">Nucleotide-binding</keyword>
<dbReference type="InterPro" id="IPR036890">
    <property type="entry name" value="HATPase_C_sf"/>
</dbReference>
<dbReference type="SMART" id="SM01358">
    <property type="entry name" value="HBM"/>
    <property type="match status" value="1"/>
</dbReference>
<comment type="subunit">
    <text evidence="10">At low DSF concentrations, interacts with RpfF.</text>
</comment>
<proteinExistence type="predicted"/>
<evidence type="ECO:0000259" key="17">
    <source>
        <dbReference type="PROSITE" id="PS50885"/>
    </source>
</evidence>
<dbReference type="SUPFAM" id="SSF158472">
    <property type="entry name" value="HAMP domain-like"/>
    <property type="match status" value="1"/>
</dbReference>
<comment type="catalytic activity">
    <reaction evidence="1">
        <text>ATP + protein L-histidine = ADP + protein N-phospho-L-histidine.</text>
        <dbReference type="EC" id="2.7.13.3"/>
    </reaction>
</comment>
<dbReference type="CDD" id="cd16922">
    <property type="entry name" value="HATPase_EvgS-ArcB-TorS-like"/>
    <property type="match status" value="1"/>
</dbReference>
<comment type="subcellular location">
    <subcellularLocation>
        <location evidence="2">Membrane</location>
    </subcellularLocation>
</comment>
<keyword evidence="4 12" id="KW-0597">Phosphoprotein</keyword>
<dbReference type="Pfam" id="PF02518">
    <property type="entry name" value="HATPase_c"/>
    <property type="match status" value="1"/>
</dbReference>
<dbReference type="GO" id="GO:0005524">
    <property type="term" value="F:ATP binding"/>
    <property type="evidence" value="ECO:0007669"/>
    <property type="project" value="UniProtKB-KW"/>
</dbReference>
<evidence type="ECO:0000256" key="6">
    <source>
        <dbReference type="ARBA" id="ARBA00022741"/>
    </source>
</evidence>
<evidence type="ECO:0000259" key="15">
    <source>
        <dbReference type="PROSITE" id="PS50109"/>
    </source>
</evidence>
<dbReference type="FunFam" id="3.30.565.10:FF:000010">
    <property type="entry name" value="Sensor histidine kinase RcsC"/>
    <property type="match status" value="1"/>
</dbReference>
<dbReference type="FunFam" id="1.10.287.130:FF:000002">
    <property type="entry name" value="Two-component osmosensing histidine kinase"/>
    <property type="match status" value="1"/>
</dbReference>
<keyword evidence="7 18" id="KW-0418">Kinase</keyword>
<evidence type="ECO:0000256" key="7">
    <source>
        <dbReference type="ARBA" id="ARBA00022777"/>
    </source>
</evidence>
<dbReference type="PROSITE" id="PS50885">
    <property type="entry name" value="HAMP"/>
    <property type="match status" value="1"/>
</dbReference>
<feature type="modified residue" description="4-aspartylphosphate" evidence="12">
    <location>
        <position position="692"/>
    </location>
</feature>
<dbReference type="CDD" id="cd00082">
    <property type="entry name" value="HisKA"/>
    <property type="match status" value="1"/>
</dbReference>
<evidence type="ECO:0000256" key="13">
    <source>
        <dbReference type="SAM" id="MobiDB-lite"/>
    </source>
</evidence>
<evidence type="ECO:0000259" key="16">
    <source>
        <dbReference type="PROSITE" id="PS50110"/>
    </source>
</evidence>
<keyword evidence="8" id="KW-0067">ATP-binding</keyword>